<name>A0ABX5B4I3_9SPIR</name>
<comment type="caution">
    <text evidence="2">The sequence shown here is derived from an EMBL/GenBank/DDBJ whole genome shotgun (WGS) entry which is preliminary data.</text>
</comment>
<dbReference type="RefSeq" id="WP_013113367.1">
    <property type="nucleotide sequence ID" value="NZ_JAWLPZ010000001.1"/>
</dbReference>
<reference evidence="2 3" key="1">
    <citation type="submission" date="2014-04" db="EMBL/GenBank/DDBJ databases">
        <title>Whole genome sequence of 'Brachyspira hampsonii' D13-03603F2.</title>
        <authorList>
            <person name="Patterson A.H."/>
            <person name="Chaban B."/>
            <person name="Fernando C."/>
            <person name="Harding J.C."/>
            <person name="Hill J.E."/>
        </authorList>
    </citation>
    <scope>NUCLEOTIDE SEQUENCE [LARGE SCALE GENOMIC DNA]</scope>
    <source>
        <strain evidence="2 3">D13-03603F2</strain>
    </source>
</reference>
<dbReference type="EMBL" id="JJMJ01000096">
    <property type="protein sequence ID" value="PPS22229.1"/>
    <property type="molecule type" value="Genomic_DNA"/>
</dbReference>
<dbReference type="Proteomes" id="UP000238924">
    <property type="component" value="Unassembled WGS sequence"/>
</dbReference>
<dbReference type="InterPro" id="IPR041551">
    <property type="entry name" value="RE_BsaWI"/>
</dbReference>
<gene>
    <name evidence="2" type="ORF">DJ52_06210</name>
</gene>
<evidence type="ECO:0000259" key="1">
    <source>
        <dbReference type="Pfam" id="PF18643"/>
    </source>
</evidence>
<dbReference type="Pfam" id="PF18643">
    <property type="entry name" value="RE_BsaWI"/>
    <property type="match status" value="1"/>
</dbReference>
<evidence type="ECO:0000313" key="2">
    <source>
        <dbReference type="EMBL" id="PPS22229.1"/>
    </source>
</evidence>
<protein>
    <recommendedName>
        <fullName evidence="1">BsaWI restriction endonuclease type 2 domain-containing protein</fullName>
    </recommendedName>
</protein>
<sequence length="248" mass="29276">MINKEELKEIQEIESKYYMIPLIKRLSNYAINNNWILAFNYLYNVIVDSKEDVEILIENRIKNNEIKDKSQARKSIAGNAFQSILIYTFLKCKENNLIRNDIFITSKKNKLDFLNDLYTIKVGEETQKPDCDIVIYKLDKTNNLQSCLILSLKTSLRERAGQTYKWKLLMEIAIDDSNKIKDKYELEYNPKVKPYVGFVTVNFYNEINNPQQRGMFKFFDKAFIAKQLDNYSFISPLSSIVDFLNKDF</sequence>
<accession>A0ABX5B4I3</accession>
<proteinExistence type="predicted"/>
<evidence type="ECO:0000313" key="3">
    <source>
        <dbReference type="Proteomes" id="UP000238924"/>
    </source>
</evidence>
<keyword evidence="3" id="KW-1185">Reference proteome</keyword>
<feature type="domain" description="BsaWI restriction endonuclease type 2" evidence="1">
    <location>
        <begin position="109"/>
        <end position="181"/>
    </location>
</feature>
<organism evidence="2 3">
    <name type="scientific">Brachyspira murdochii</name>
    <dbReference type="NCBI Taxonomy" id="84378"/>
    <lineage>
        <taxon>Bacteria</taxon>
        <taxon>Pseudomonadati</taxon>
        <taxon>Spirochaetota</taxon>
        <taxon>Spirochaetia</taxon>
        <taxon>Brachyspirales</taxon>
        <taxon>Brachyspiraceae</taxon>
        <taxon>Brachyspira</taxon>
    </lineage>
</organism>